<evidence type="ECO:0000313" key="2">
    <source>
        <dbReference type="EMBL" id="KAF6225913.1"/>
    </source>
</evidence>
<keyword evidence="3" id="KW-1185">Reference proteome</keyword>
<dbReference type="RefSeq" id="XP_037158580.1">
    <property type="nucleotide sequence ID" value="XM_037314520.1"/>
</dbReference>
<proteinExistence type="predicted"/>
<dbReference type="AlphaFoldDB" id="A0A8H6CLW9"/>
<keyword evidence="1" id="KW-0732">Signal</keyword>
<sequence length="301" mass="31977">MFPQILLLLVVSFGFTVSATTSQPTEDSALKLSAIPNIVEPIFPSNASVPTSNASAENGFTIRCDGEAYGYNPNILDCEDAKEYLLPDASTWTFGERHTGLPADILPLPYLVMGDRGLCYVQAILIGDHTTAKASLNMLRRAAAALVVQCATSVVSQGGIATNIGGDNNLAIILGAYEMPVTCRGTLATWESCRDVLYDMPADKVRRVFGPGSDPAVTEDLPYNIDSSDLKCSANIFSAGKSDVSSFYDIWKAVTALFSVCARHGKAGSVRGLGEHGDVFLTMTASGRLELPSNSSRGFSS</sequence>
<organism evidence="2 3">
    <name type="scientific">Letharia columbiana</name>
    <dbReference type="NCBI Taxonomy" id="112416"/>
    <lineage>
        <taxon>Eukaryota</taxon>
        <taxon>Fungi</taxon>
        <taxon>Dikarya</taxon>
        <taxon>Ascomycota</taxon>
        <taxon>Pezizomycotina</taxon>
        <taxon>Lecanoromycetes</taxon>
        <taxon>OSLEUM clade</taxon>
        <taxon>Lecanoromycetidae</taxon>
        <taxon>Lecanorales</taxon>
        <taxon>Lecanorineae</taxon>
        <taxon>Parmeliaceae</taxon>
        <taxon>Letharia</taxon>
    </lineage>
</organism>
<dbReference type="OrthoDB" id="5387767at2759"/>
<gene>
    <name evidence="2" type="ORF">HO173_012685</name>
</gene>
<dbReference type="Proteomes" id="UP000578531">
    <property type="component" value="Unassembled WGS sequence"/>
</dbReference>
<feature type="signal peptide" evidence="1">
    <location>
        <begin position="1"/>
        <end position="22"/>
    </location>
</feature>
<protein>
    <submittedName>
        <fullName evidence="2">Uncharacterized protein</fullName>
    </submittedName>
</protein>
<dbReference type="EMBL" id="JACCJC010000100">
    <property type="protein sequence ID" value="KAF6225913.1"/>
    <property type="molecule type" value="Genomic_DNA"/>
</dbReference>
<dbReference type="GeneID" id="59294319"/>
<name>A0A8H6CLW9_9LECA</name>
<evidence type="ECO:0000256" key="1">
    <source>
        <dbReference type="SAM" id="SignalP"/>
    </source>
</evidence>
<accession>A0A8H6CLW9</accession>
<feature type="chain" id="PRO_5034748784" evidence="1">
    <location>
        <begin position="23"/>
        <end position="301"/>
    </location>
</feature>
<reference evidence="2 3" key="1">
    <citation type="journal article" date="2020" name="Genomics">
        <title>Complete, high-quality genomes from long-read metagenomic sequencing of two wolf lichen thalli reveals enigmatic genome architecture.</title>
        <authorList>
            <person name="McKenzie S.K."/>
            <person name="Walston R.F."/>
            <person name="Allen J.L."/>
        </authorList>
    </citation>
    <scope>NUCLEOTIDE SEQUENCE [LARGE SCALE GENOMIC DNA]</scope>
    <source>
        <strain evidence="2">WasteWater2</strain>
    </source>
</reference>
<evidence type="ECO:0000313" key="3">
    <source>
        <dbReference type="Proteomes" id="UP000578531"/>
    </source>
</evidence>
<comment type="caution">
    <text evidence="2">The sequence shown here is derived from an EMBL/GenBank/DDBJ whole genome shotgun (WGS) entry which is preliminary data.</text>
</comment>